<name>A0A8H9R060_CLOPF</name>
<gene>
    <name evidence="1" type="ORF">I9080_002194</name>
</gene>
<evidence type="ECO:0000313" key="1">
    <source>
        <dbReference type="EMBL" id="HAT4308382.1"/>
    </source>
</evidence>
<comment type="caution">
    <text evidence="1">The sequence shown here is derived from an EMBL/GenBank/DDBJ whole genome shotgun (WGS) entry which is preliminary data.</text>
</comment>
<sequence>MKITYENSNLLIIDDEEKRIYNLGDAVNISMRTSYSLDGFIEEISENKLLLKDKNNSSYSIGFDYIKKII</sequence>
<proteinExistence type="predicted"/>
<reference evidence="1" key="1">
    <citation type="journal article" date="2018" name="Genome Biol.">
        <title>SKESA: strategic k-mer extension for scrupulous assemblies.</title>
        <authorList>
            <person name="Souvorov A."/>
            <person name="Agarwala R."/>
            <person name="Lipman D.J."/>
        </authorList>
    </citation>
    <scope>NUCLEOTIDE SEQUENCE</scope>
    <source>
        <strain evidence="1">C8</strain>
    </source>
</reference>
<reference evidence="1" key="2">
    <citation type="submission" date="2020-07" db="EMBL/GenBank/DDBJ databases">
        <authorList>
            <consortium name="NCBI Pathogen Detection Project"/>
        </authorList>
    </citation>
    <scope>NUCLEOTIDE SEQUENCE</scope>
    <source>
        <strain evidence="1">C8</strain>
    </source>
</reference>
<dbReference type="EMBL" id="DACTCB010000011">
    <property type="protein sequence ID" value="HAT4308382.1"/>
    <property type="molecule type" value="Genomic_DNA"/>
</dbReference>
<accession>A0A8H9R060</accession>
<protein>
    <submittedName>
        <fullName evidence="1">Uncharacterized protein</fullName>
    </submittedName>
</protein>
<dbReference type="AlphaFoldDB" id="A0A8H9R060"/>
<dbReference type="RefSeq" id="WP_004456504.1">
    <property type="nucleotide sequence ID" value="NZ_CATNXJ010000012.1"/>
</dbReference>
<dbReference type="Proteomes" id="UP000859547">
    <property type="component" value="Unassembled WGS sequence"/>
</dbReference>
<organism evidence="1">
    <name type="scientific">Clostridium perfringens</name>
    <dbReference type="NCBI Taxonomy" id="1502"/>
    <lineage>
        <taxon>Bacteria</taxon>
        <taxon>Bacillati</taxon>
        <taxon>Bacillota</taxon>
        <taxon>Clostridia</taxon>
        <taxon>Eubacteriales</taxon>
        <taxon>Clostridiaceae</taxon>
        <taxon>Clostridium</taxon>
    </lineage>
</organism>